<dbReference type="PROSITE" id="PS51257">
    <property type="entry name" value="PROKAR_LIPOPROTEIN"/>
    <property type="match status" value="1"/>
</dbReference>
<reference evidence="7 8" key="1">
    <citation type="submission" date="2020-08" db="EMBL/GenBank/DDBJ databases">
        <title>Genomic Encyclopedia of Type Strains, Phase IV (KMG-IV): sequencing the most valuable type-strain genomes for metagenomic binning, comparative biology and taxonomic classification.</title>
        <authorList>
            <person name="Goeker M."/>
        </authorList>
    </citation>
    <scope>NUCLEOTIDE SEQUENCE [LARGE SCALE GENOMIC DNA]</scope>
    <source>
        <strain evidence="7 8">DSM 103462</strain>
    </source>
</reference>
<gene>
    <name evidence="7" type="ORF">HNP76_001565</name>
</gene>
<dbReference type="EC" id="3.2.1.52" evidence="3"/>
<protein>
    <recommendedName>
        <fullName evidence="3">beta-N-acetylhexosaminidase</fullName>
        <ecNumber evidence="3">3.2.1.52</ecNumber>
    </recommendedName>
</protein>
<dbReference type="InterPro" id="IPR050226">
    <property type="entry name" value="NagZ_Beta-hexosaminidase"/>
</dbReference>
<keyword evidence="4 7" id="KW-0378">Hydrolase</keyword>
<evidence type="ECO:0000256" key="5">
    <source>
        <dbReference type="ARBA" id="ARBA00023295"/>
    </source>
</evidence>
<dbReference type="Pfam" id="PF00933">
    <property type="entry name" value="Glyco_hydro_3"/>
    <property type="match status" value="1"/>
</dbReference>
<evidence type="ECO:0000256" key="3">
    <source>
        <dbReference type="ARBA" id="ARBA00012663"/>
    </source>
</evidence>
<dbReference type="AlphaFoldDB" id="A0A7W8G9D8"/>
<dbReference type="InterPro" id="IPR017853">
    <property type="entry name" value="GH"/>
</dbReference>
<organism evidence="7 8">
    <name type="scientific">Treponema ruminis</name>
    <dbReference type="NCBI Taxonomy" id="744515"/>
    <lineage>
        <taxon>Bacteria</taxon>
        <taxon>Pseudomonadati</taxon>
        <taxon>Spirochaetota</taxon>
        <taxon>Spirochaetia</taxon>
        <taxon>Spirochaetales</taxon>
        <taxon>Treponemataceae</taxon>
        <taxon>Treponema</taxon>
    </lineage>
</organism>
<dbReference type="Proteomes" id="UP000518887">
    <property type="component" value="Unassembled WGS sequence"/>
</dbReference>
<evidence type="ECO:0000259" key="6">
    <source>
        <dbReference type="Pfam" id="PF00933"/>
    </source>
</evidence>
<keyword evidence="5 7" id="KW-0326">Glycosidase</keyword>
<accession>A0A7W8G9D8</accession>
<evidence type="ECO:0000313" key="7">
    <source>
        <dbReference type="EMBL" id="MBB5226197.1"/>
    </source>
</evidence>
<sequence length="439" mass="49194">MKKSISVICVICLFLVSCTKKPSPQEIEAQKKLAEEQRLQKIELAKENALSEYASSLSDDVKISQLFLVNIEGNQKYHSVEKTSGGKALVPGGVLLFSYNISKDPLETYEFIKSIRDFYIENQNPPPFVAVDQEGGDVNRLRGLTSVLWGQKKVAQSFSPQGAASLYSAQARQMRNLGFHLNLAPVVEVENESNRDFLDTRTFGNLENVLLYGRIAVDSYEKNGIAVVLKHFPGNSSVDPHVGLPKITFDQSERDSYFKPFEELLVDSSALLMSHAIMKQKNAENPEKYDMPACFSKYWISDCVRGDFAFKGLVFSDDIFMGALAKNGYPPHEAAVKAIAAGVDVIMLSEKRFGHVAEILLEKSKEDENFARELDRAVKNVIRYKIKAGILVMEENEGAVEADQMTVPSFSVKINPDYKEFDLKKFDEDYKAGMDAYNQ</sequence>
<dbReference type="EMBL" id="JACHFQ010000004">
    <property type="protein sequence ID" value="MBB5226197.1"/>
    <property type="molecule type" value="Genomic_DNA"/>
</dbReference>
<dbReference type="GO" id="GO:0004563">
    <property type="term" value="F:beta-N-acetylhexosaminidase activity"/>
    <property type="evidence" value="ECO:0007669"/>
    <property type="project" value="UniProtKB-EC"/>
</dbReference>
<proteinExistence type="inferred from homology"/>
<dbReference type="GO" id="GO:0005975">
    <property type="term" value="P:carbohydrate metabolic process"/>
    <property type="evidence" value="ECO:0007669"/>
    <property type="project" value="InterPro"/>
</dbReference>
<dbReference type="PANTHER" id="PTHR30480">
    <property type="entry name" value="BETA-HEXOSAMINIDASE-RELATED"/>
    <property type="match status" value="1"/>
</dbReference>
<dbReference type="PANTHER" id="PTHR30480:SF13">
    <property type="entry name" value="BETA-HEXOSAMINIDASE"/>
    <property type="match status" value="1"/>
</dbReference>
<dbReference type="GO" id="GO:0009254">
    <property type="term" value="P:peptidoglycan turnover"/>
    <property type="evidence" value="ECO:0007669"/>
    <property type="project" value="TreeGrafter"/>
</dbReference>
<name>A0A7W8G9D8_9SPIR</name>
<evidence type="ECO:0000256" key="2">
    <source>
        <dbReference type="ARBA" id="ARBA00005336"/>
    </source>
</evidence>
<dbReference type="Gene3D" id="3.20.20.300">
    <property type="entry name" value="Glycoside hydrolase, family 3, N-terminal domain"/>
    <property type="match status" value="1"/>
</dbReference>
<dbReference type="InterPro" id="IPR036962">
    <property type="entry name" value="Glyco_hydro_3_N_sf"/>
</dbReference>
<evidence type="ECO:0000313" key="8">
    <source>
        <dbReference type="Proteomes" id="UP000518887"/>
    </source>
</evidence>
<comment type="similarity">
    <text evidence="2">Belongs to the glycosyl hydrolase 3 family.</text>
</comment>
<keyword evidence="8" id="KW-1185">Reference proteome</keyword>
<dbReference type="SUPFAM" id="SSF51445">
    <property type="entry name" value="(Trans)glycosidases"/>
    <property type="match status" value="1"/>
</dbReference>
<evidence type="ECO:0000256" key="4">
    <source>
        <dbReference type="ARBA" id="ARBA00022801"/>
    </source>
</evidence>
<comment type="caution">
    <text evidence="7">The sequence shown here is derived from an EMBL/GenBank/DDBJ whole genome shotgun (WGS) entry which is preliminary data.</text>
</comment>
<comment type="catalytic activity">
    <reaction evidence="1">
        <text>Hydrolysis of terminal non-reducing N-acetyl-D-hexosamine residues in N-acetyl-beta-D-hexosaminides.</text>
        <dbReference type="EC" id="3.2.1.52"/>
    </reaction>
</comment>
<dbReference type="RefSeq" id="WP_184659219.1">
    <property type="nucleotide sequence ID" value="NZ_CP031518.1"/>
</dbReference>
<feature type="domain" description="Glycoside hydrolase family 3 N-terminal" evidence="6">
    <location>
        <begin position="60"/>
        <end position="383"/>
    </location>
</feature>
<evidence type="ECO:0000256" key="1">
    <source>
        <dbReference type="ARBA" id="ARBA00001231"/>
    </source>
</evidence>
<dbReference type="InterPro" id="IPR001764">
    <property type="entry name" value="Glyco_hydro_3_N"/>
</dbReference>